<dbReference type="AlphaFoldDB" id="A0A8H7VP76"/>
<reference evidence="4 5" key="1">
    <citation type="submission" date="2020-12" db="EMBL/GenBank/DDBJ databases">
        <title>Metabolic potential, ecology and presence of endohyphal bacteria is reflected in genomic diversity of Mucoromycotina.</title>
        <authorList>
            <person name="Muszewska A."/>
            <person name="Okrasinska A."/>
            <person name="Steczkiewicz K."/>
            <person name="Drgas O."/>
            <person name="Orlowska M."/>
            <person name="Perlinska-Lenart U."/>
            <person name="Aleksandrzak-Piekarczyk T."/>
            <person name="Szatraj K."/>
            <person name="Zielenkiewicz U."/>
            <person name="Pilsyk S."/>
            <person name="Malc E."/>
            <person name="Mieczkowski P."/>
            <person name="Kruszewska J.S."/>
            <person name="Biernat P."/>
            <person name="Pawlowska J."/>
        </authorList>
    </citation>
    <scope>NUCLEOTIDE SEQUENCE [LARGE SCALE GENOMIC DNA]</scope>
    <source>
        <strain evidence="4 5">CBS 142.35</strain>
    </source>
</reference>
<proteinExistence type="predicted"/>
<sequence length="548" mass="61112">MENVLQWDENKVNKWLTSIGYGPYEKQFKEHGITGDVLVNLDHETLKDLSMHSVGQRMDILKHIYTLKALWRIPLNEWDYVPPTVLYENDWLGQNGMADYRKIEAAFQERDGHLKQLTEDLGRVTNEVYRLREEMVQIWKMFKDKKPLPVFEIDKSPSTPSAMQKSHSHFALQHKSGHLLTPPTSTLHAGSDYFNNGATSSSSHHDKSSSSRSQIDESHQLKSSSSVMINDGGAIKVYGEKLSNSSKVELEASKNVRLLLDDPCSKVITSALKKYNVLDDWQQYSLWVQYGSHDNMQERALGYDENPLRISQKLKEAKHNPAFVLKHVKDNKPFIPSQAQMSAFTSPRPAPKPTPPFYDDEQYNHSNSNSRSNHPQHITSSNSTGSNSNSNKKGQLEQPKTAITYGRVEYEVVVPVMSSSISTPTPSTSSAITTNTINTSTSSSATTSNNNNNNNNNTSNNNNMPNNNSNNNNNTTASSETSSSQTPSSSTNTPPTTATVTPPAVKRAGTINRKPSDNFLSELGLESGIANAIYTIMMEQNNNNQNDK</sequence>
<feature type="domain" description="Ras-associating" evidence="3">
    <location>
        <begin position="231"/>
        <end position="330"/>
    </location>
</feature>
<dbReference type="PANTHER" id="PTHR12573:SF4">
    <property type="entry name" value="AT09986P-RELATED"/>
    <property type="match status" value="1"/>
</dbReference>
<organism evidence="4 5">
    <name type="scientific">Circinella minor</name>
    <dbReference type="NCBI Taxonomy" id="1195481"/>
    <lineage>
        <taxon>Eukaryota</taxon>
        <taxon>Fungi</taxon>
        <taxon>Fungi incertae sedis</taxon>
        <taxon>Mucoromycota</taxon>
        <taxon>Mucoromycotina</taxon>
        <taxon>Mucoromycetes</taxon>
        <taxon>Mucorales</taxon>
        <taxon>Lichtheimiaceae</taxon>
        <taxon>Circinella</taxon>
    </lineage>
</organism>
<dbReference type="Pfam" id="PF07647">
    <property type="entry name" value="SAM_2"/>
    <property type="match status" value="1"/>
</dbReference>
<dbReference type="SUPFAM" id="SSF47769">
    <property type="entry name" value="SAM/Pointed domain"/>
    <property type="match status" value="1"/>
</dbReference>
<dbReference type="GO" id="GO:0007165">
    <property type="term" value="P:signal transduction"/>
    <property type="evidence" value="ECO:0007669"/>
    <property type="project" value="InterPro"/>
</dbReference>
<evidence type="ECO:0000313" key="4">
    <source>
        <dbReference type="EMBL" id="KAG2226222.1"/>
    </source>
</evidence>
<feature type="region of interest" description="Disordered" evidence="1">
    <location>
        <begin position="341"/>
        <end position="402"/>
    </location>
</feature>
<dbReference type="Gene3D" id="1.10.150.50">
    <property type="entry name" value="Transcription Factor, Ets-1"/>
    <property type="match status" value="1"/>
</dbReference>
<evidence type="ECO:0008006" key="6">
    <source>
        <dbReference type="Google" id="ProtNLM"/>
    </source>
</evidence>
<feature type="region of interest" description="Disordered" evidence="1">
    <location>
        <begin position="419"/>
        <end position="513"/>
    </location>
</feature>
<dbReference type="InterPro" id="IPR000159">
    <property type="entry name" value="RA_dom"/>
</dbReference>
<feature type="domain" description="SAM" evidence="2">
    <location>
        <begin position="7"/>
        <end position="70"/>
    </location>
</feature>
<gene>
    <name evidence="4" type="ORF">INT45_003367</name>
</gene>
<name>A0A8H7VP76_9FUNG</name>
<dbReference type="OrthoDB" id="8883818at2759"/>
<dbReference type="CDD" id="cd01786">
    <property type="entry name" value="RA_STE50"/>
    <property type="match status" value="1"/>
</dbReference>
<evidence type="ECO:0000256" key="1">
    <source>
        <dbReference type="SAM" id="MobiDB-lite"/>
    </source>
</evidence>
<feature type="compositionally biased region" description="Basic and acidic residues" evidence="1">
    <location>
        <begin position="203"/>
        <end position="220"/>
    </location>
</feature>
<dbReference type="InterPro" id="IPR029071">
    <property type="entry name" value="Ubiquitin-like_domsf"/>
</dbReference>
<evidence type="ECO:0000259" key="2">
    <source>
        <dbReference type="PROSITE" id="PS50105"/>
    </source>
</evidence>
<evidence type="ECO:0000259" key="3">
    <source>
        <dbReference type="PROSITE" id="PS50200"/>
    </source>
</evidence>
<feature type="region of interest" description="Disordered" evidence="1">
    <location>
        <begin position="153"/>
        <end position="225"/>
    </location>
</feature>
<dbReference type="Pfam" id="PF00788">
    <property type="entry name" value="RA"/>
    <property type="match status" value="1"/>
</dbReference>
<comment type="caution">
    <text evidence="4">The sequence shown here is derived from an EMBL/GenBank/DDBJ whole genome shotgun (WGS) entry which is preliminary data.</text>
</comment>
<feature type="compositionally biased region" description="Low complexity" evidence="1">
    <location>
        <begin position="364"/>
        <end position="393"/>
    </location>
</feature>
<feature type="compositionally biased region" description="Low complexity" evidence="1">
    <location>
        <begin position="419"/>
        <end position="504"/>
    </location>
</feature>
<dbReference type="EMBL" id="JAEPRB010000019">
    <property type="protein sequence ID" value="KAG2226222.1"/>
    <property type="molecule type" value="Genomic_DNA"/>
</dbReference>
<dbReference type="Gene3D" id="3.10.20.90">
    <property type="entry name" value="Phosphatidylinositol 3-kinase Catalytic Subunit, Chain A, domain 1"/>
    <property type="match status" value="1"/>
</dbReference>
<dbReference type="PROSITE" id="PS50200">
    <property type="entry name" value="RA"/>
    <property type="match status" value="1"/>
</dbReference>
<dbReference type="SMART" id="SM00314">
    <property type="entry name" value="RA"/>
    <property type="match status" value="1"/>
</dbReference>
<dbReference type="InterPro" id="IPR001660">
    <property type="entry name" value="SAM"/>
</dbReference>
<keyword evidence="5" id="KW-1185">Reference proteome</keyword>
<dbReference type="SUPFAM" id="SSF54236">
    <property type="entry name" value="Ubiquitin-like"/>
    <property type="match status" value="1"/>
</dbReference>
<dbReference type="SMART" id="SM00454">
    <property type="entry name" value="SAM"/>
    <property type="match status" value="1"/>
</dbReference>
<dbReference type="PROSITE" id="PS50105">
    <property type="entry name" value="SAM_DOMAIN"/>
    <property type="match status" value="1"/>
</dbReference>
<protein>
    <recommendedName>
        <fullName evidence="6">SAM domain-containing protein</fullName>
    </recommendedName>
</protein>
<dbReference type="InterPro" id="IPR013761">
    <property type="entry name" value="SAM/pointed_sf"/>
</dbReference>
<feature type="compositionally biased region" description="Polar residues" evidence="1">
    <location>
        <begin position="156"/>
        <end position="165"/>
    </location>
</feature>
<feature type="compositionally biased region" description="Polar residues" evidence="1">
    <location>
        <begin position="182"/>
        <end position="199"/>
    </location>
</feature>
<dbReference type="Proteomes" id="UP000646827">
    <property type="component" value="Unassembled WGS sequence"/>
</dbReference>
<evidence type="ECO:0000313" key="5">
    <source>
        <dbReference type="Proteomes" id="UP000646827"/>
    </source>
</evidence>
<accession>A0A8H7VP76</accession>
<dbReference type="PANTHER" id="PTHR12573">
    <property type="entry name" value="AT09986P-RELATED"/>
    <property type="match status" value="1"/>
</dbReference>